<evidence type="ECO:0000256" key="1">
    <source>
        <dbReference type="SAM" id="MobiDB-lite"/>
    </source>
</evidence>
<feature type="region of interest" description="Disordered" evidence="1">
    <location>
        <begin position="1"/>
        <end position="21"/>
    </location>
</feature>
<dbReference type="Proteomes" id="UP000824120">
    <property type="component" value="Chromosome 3"/>
</dbReference>
<proteinExistence type="predicted"/>
<comment type="caution">
    <text evidence="2">The sequence shown here is derived from an EMBL/GenBank/DDBJ whole genome shotgun (WGS) entry which is preliminary data.</text>
</comment>
<accession>A0A9J6A458</accession>
<organism evidence="2 3">
    <name type="scientific">Solanum commersonii</name>
    <name type="common">Commerson's wild potato</name>
    <name type="synonym">Commerson's nightshade</name>
    <dbReference type="NCBI Taxonomy" id="4109"/>
    <lineage>
        <taxon>Eukaryota</taxon>
        <taxon>Viridiplantae</taxon>
        <taxon>Streptophyta</taxon>
        <taxon>Embryophyta</taxon>
        <taxon>Tracheophyta</taxon>
        <taxon>Spermatophyta</taxon>
        <taxon>Magnoliopsida</taxon>
        <taxon>eudicotyledons</taxon>
        <taxon>Gunneridae</taxon>
        <taxon>Pentapetalae</taxon>
        <taxon>asterids</taxon>
        <taxon>lamiids</taxon>
        <taxon>Solanales</taxon>
        <taxon>Solanaceae</taxon>
        <taxon>Solanoideae</taxon>
        <taxon>Solaneae</taxon>
        <taxon>Solanum</taxon>
    </lineage>
</organism>
<reference evidence="2 3" key="1">
    <citation type="submission" date="2020-09" db="EMBL/GenBank/DDBJ databases">
        <title>De no assembly of potato wild relative species, Solanum commersonii.</title>
        <authorList>
            <person name="Cho K."/>
        </authorList>
    </citation>
    <scope>NUCLEOTIDE SEQUENCE [LARGE SCALE GENOMIC DNA]</scope>
    <source>
        <strain evidence="2">LZ3.2</strain>
        <tissue evidence="2">Leaf</tissue>
    </source>
</reference>
<sequence>MAEHTSSCTPQAHSATEQVTMPEENEKLCWSKDILRENHKAEANISGSESTCFRDGKKEIDMICFFVFFFCPLVERQMKM</sequence>
<evidence type="ECO:0000313" key="3">
    <source>
        <dbReference type="Proteomes" id="UP000824120"/>
    </source>
</evidence>
<evidence type="ECO:0000313" key="2">
    <source>
        <dbReference type="EMBL" id="KAG5619414.1"/>
    </source>
</evidence>
<feature type="compositionally biased region" description="Polar residues" evidence="1">
    <location>
        <begin position="1"/>
        <end position="19"/>
    </location>
</feature>
<dbReference type="EMBL" id="JACXVP010000003">
    <property type="protein sequence ID" value="KAG5619414.1"/>
    <property type="molecule type" value="Genomic_DNA"/>
</dbReference>
<protein>
    <submittedName>
        <fullName evidence="2">Uncharacterized protein</fullName>
    </submittedName>
</protein>
<gene>
    <name evidence="2" type="ORF">H5410_019238</name>
</gene>
<keyword evidence="3" id="KW-1185">Reference proteome</keyword>
<dbReference type="AlphaFoldDB" id="A0A9J6A458"/>
<name>A0A9J6A458_SOLCO</name>